<dbReference type="VEuPathDB" id="ToxoDB:CSUI_010402"/>
<dbReference type="RefSeq" id="XP_067917518.1">
    <property type="nucleotide sequence ID" value="XM_068070506.1"/>
</dbReference>
<feature type="compositionally biased region" description="Basic and acidic residues" evidence="1">
    <location>
        <begin position="225"/>
        <end position="245"/>
    </location>
</feature>
<dbReference type="AlphaFoldDB" id="A0A2C6KHH1"/>
<feature type="compositionally biased region" description="Gly residues" evidence="1">
    <location>
        <begin position="251"/>
        <end position="261"/>
    </location>
</feature>
<dbReference type="GeneID" id="94433717"/>
<dbReference type="SUPFAM" id="SSF57997">
    <property type="entry name" value="Tropomyosin"/>
    <property type="match status" value="1"/>
</dbReference>
<dbReference type="Gene3D" id="3.40.50.300">
    <property type="entry name" value="P-loop containing nucleotide triphosphate hydrolases"/>
    <property type="match status" value="1"/>
</dbReference>
<evidence type="ECO:0000313" key="3">
    <source>
        <dbReference type="Proteomes" id="UP000221165"/>
    </source>
</evidence>
<dbReference type="InterPro" id="IPR027417">
    <property type="entry name" value="P-loop_NTPase"/>
</dbReference>
<evidence type="ECO:0000313" key="2">
    <source>
        <dbReference type="EMBL" id="PHJ15786.1"/>
    </source>
</evidence>
<evidence type="ECO:0000256" key="1">
    <source>
        <dbReference type="SAM" id="MobiDB-lite"/>
    </source>
</evidence>
<name>A0A2C6KHH1_9APIC</name>
<feature type="region of interest" description="Disordered" evidence="1">
    <location>
        <begin position="206"/>
        <end position="277"/>
    </location>
</feature>
<comment type="caution">
    <text evidence="2">The sequence shown here is derived from an EMBL/GenBank/DDBJ whole genome shotgun (WGS) entry which is preliminary data.</text>
</comment>
<dbReference type="EMBL" id="MIGC01007323">
    <property type="protein sequence ID" value="PHJ15786.1"/>
    <property type="molecule type" value="Genomic_DNA"/>
</dbReference>
<keyword evidence="3" id="KW-1185">Reference proteome</keyword>
<dbReference type="OrthoDB" id="330728at2759"/>
<feature type="compositionally biased region" description="Basic and acidic residues" evidence="1">
    <location>
        <begin position="206"/>
        <end position="216"/>
    </location>
</feature>
<dbReference type="PANTHER" id="PTHR43977">
    <property type="entry name" value="STRUCTURAL MAINTENANCE OF CHROMOSOMES PROTEIN 3"/>
    <property type="match status" value="1"/>
</dbReference>
<protein>
    <submittedName>
        <fullName evidence="2">SMC protein</fullName>
    </submittedName>
</protein>
<dbReference type="Proteomes" id="UP000221165">
    <property type="component" value="Unassembled WGS sequence"/>
</dbReference>
<organism evidence="2 3">
    <name type="scientific">Cystoisospora suis</name>
    <dbReference type="NCBI Taxonomy" id="483139"/>
    <lineage>
        <taxon>Eukaryota</taxon>
        <taxon>Sar</taxon>
        <taxon>Alveolata</taxon>
        <taxon>Apicomplexa</taxon>
        <taxon>Conoidasida</taxon>
        <taxon>Coccidia</taxon>
        <taxon>Eucoccidiorida</taxon>
        <taxon>Eimeriorina</taxon>
        <taxon>Sarcocystidae</taxon>
        <taxon>Cystoisospora</taxon>
    </lineage>
</organism>
<accession>A0A2C6KHH1</accession>
<reference evidence="2 3" key="1">
    <citation type="journal article" date="2017" name="Int. J. Parasitol.">
        <title>The genome of the protozoan parasite Cystoisospora suis and a reverse vaccinology approach to identify vaccine candidates.</title>
        <authorList>
            <person name="Palmieri N."/>
            <person name="Shrestha A."/>
            <person name="Ruttkowski B."/>
            <person name="Beck T."/>
            <person name="Vogl C."/>
            <person name="Tomley F."/>
            <person name="Blake D.P."/>
            <person name="Joachim A."/>
        </authorList>
    </citation>
    <scope>NUCLEOTIDE SEQUENCE [LARGE SCALE GENOMIC DNA]</scope>
    <source>
        <strain evidence="2 3">Wien I</strain>
    </source>
</reference>
<gene>
    <name evidence="2" type="ORF">CSUI_010402</name>
</gene>
<sequence length="314" mass="36378">MNINNPHFMIQQGKITKVINMRPKDLLGLIEEVSGTRMYEMKRANAVKLIQKKEKKLQDIAVVLEEEIHPTIERLRKEKLEYFNFVSLKEEMQRFQRFDVAYRFYCAQQLLQQGTSDLDDLLRKKTETEAEISKIDGEMRDLQKYIDQINAERQQMDVPLQAVRKKKDEIEKTLAKRQSDEKSARRELKQAADALEDLKKEEKKLSKKLQEKKQSRSLESQQVEAAEKTLNEAKEKLTHAERKLDQLYASGGSGEQGAGRGGEGEGDSLHAQLKRKKTRLAELEAEEFNLNTEIKHLDAELTTIKATAEKYDKV</sequence>
<proteinExistence type="predicted"/>